<evidence type="ECO:0000313" key="2">
    <source>
        <dbReference type="Proteomes" id="UP000007590"/>
    </source>
</evidence>
<proteinExistence type="predicted"/>
<evidence type="ECO:0000313" key="1">
    <source>
        <dbReference type="EMBL" id="AFD07758.1"/>
    </source>
</evidence>
<dbReference type="AlphaFoldDB" id="H8KRX0"/>
<accession>H8KRX0</accession>
<protein>
    <submittedName>
        <fullName evidence="1">Uncharacterized protein</fullName>
    </submittedName>
</protein>
<dbReference type="STRING" id="929556.Solca_2725"/>
<dbReference type="InterPro" id="IPR054207">
    <property type="entry name" value="DUF6913"/>
</dbReference>
<organism evidence="1 2">
    <name type="scientific">Solitalea canadensis (strain ATCC 29591 / DSM 3403 / JCM 21819 / LMG 8368 / NBRC 15130 / NCIMB 12057 / USAM 9D)</name>
    <name type="common">Flexibacter canadensis</name>
    <dbReference type="NCBI Taxonomy" id="929556"/>
    <lineage>
        <taxon>Bacteria</taxon>
        <taxon>Pseudomonadati</taxon>
        <taxon>Bacteroidota</taxon>
        <taxon>Sphingobacteriia</taxon>
        <taxon>Sphingobacteriales</taxon>
        <taxon>Sphingobacteriaceae</taxon>
        <taxon>Solitalea</taxon>
    </lineage>
</organism>
<sequence>MRTFLANYFLKREAAKVARQAKQLGLDKANSFLILYNASQLEEIKALKEISFNLAQQQKKTVALCLISEKDLPEFRTEARNFNFITPKELNLLSLPKKTTVNELQSTTYDVLINLSAQTNTTLSYLALKAHANFKIAQYLPEESFVYDFMIDCKKDTSIVNFTAQVLHYLSLIKND</sequence>
<dbReference type="Pfam" id="PF21857">
    <property type="entry name" value="DUF6913"/>
    <property type="match status" value="1"/>
</dbReference>
<reference evidence="1" key="1">
    <citation type="submission" date="2012-02" db="EMBL/GenBank/DDBJ databases">
        <title>The complete genome of Solitalea canadensis DSM 3403.</title>
        <authorList>
            <consortium name="US DOE Joint Genome Institute (JGI-PGF)"/>
            <person name="Lucas S."/>
            <person name="Copeland A."/>
            <person name="Lapidus A."/>
            <person name="Glavina del Rio T."/>
            <person name="Dalin E."/>
            <person name="Tice H."/>
            <person name="Bruce D."/>
            <person name="Goodwin L."/>
            <person name="Pitluck S."/>
            <person name="Peters L."/>
            <person name="Ovchinnikova G."/>
            <person name="Lu M."/>
            <person name="Kyrpides N."/>
            <person name="Mavromatis K."/>
            <person name="Ivanova N."/>
            <person name="Brettin T."/>
            <person name="Detter J.C."/>
            <person name="Han C."/>
            <person name="Larimer F."/>
            <person name="Land M."/>
            <person name="Hauser L."/>
            <person name="Markowitz V."/>
            <person name="Cheng J.-F."/>
            <person name="Hugenholtz P."/>
            <person name="Woyke T."/>
            <person name="Wu D."/>
            <person name="Spring S."/>
            <person name="Schroeder M."/>
            <person name="Kopitz M."/>
            <person name="Brambilla E."/>
            <person name="Klenk H.-P."/>
            <person name="Eisen J.A."/>
        </authorList>
    </citation>
    <scope>NUCLEOTIDE SEQUENCE</scope>
    <source>
        <strain evidence="1">DSM 3403</strain>
    </source>
</reference>
<dbReference type="OrthoDB" id="795962at2"/>
<keyword evidence="2" id="KW-1185">Reference proteome</keyword>
<dbReference type="KEGG" id="scn:Solca_2725"/>
<dbReference type="eggNOG" id="ENOG5030YAY">
    <property type="taxonomic scope" value="Bacteria"/>
</dbReference>
<dbReference type="EMBL" id="CP003349">
    <property type="protein sequence ID" value="AFD07758.1"/>
    <property type="molecule type" value="Genomic_DNA"/>
</dbReference>
<dbReference type="RefSeq" id="WP_014680985.1">
    <property type="nucleotide sequence ID" value="NC_017770.1"/>
</dbReference>
<name>H8KRX0_SOLCM</name>
<dbReference type="HOGENOM" id="CLU_1524165_0_0_10"/>
<dbReference type="Proteomes" id="UP000007590">
    <property type="component" value="Chromosome"/>
</dbReference>
<gene>
    <name evidence="1" type="ordered locus">Solca_2725</name>
</gene>